<dbReference type="PROSITE" id="PS51819">
    <property type="entry name" value="VOC"/>
    <property type="match status" value="1"/>
</dbReference>
<dbReference type="Pfam" id="PF00903">
    <property type="entry name" value="Glyoxalase"/>
    <property type="match status" value="1"/>
</dbReference>
<dbReference type="InterPro" id="IPR037523">
    <property type="entry name" value="VOC_core"/>
</dbReference>
<keyword evidence="2" id="KW-0456">Lyase</keyword>
<evidence type="ECO:0000313" key="2">
    <source>
        <dbReference type="EMBL" id="MBB4912522.1"/>
    </source>
</evidence>
<dbReference type="GO" id="GO:0016829">
    <property type="term" value="F:lyase activity"/>
    <property type="evidence" value="ECO:0007669"/>
    <property type="project" value="UniProtKB-KW"/>
</dbReference>
<dbReference type="InterPro" id="IPR004360">
    <property type="entry name" value="Glyas_Fos-R_dOase_dom"/>
</dbReference>
<dbReference type="RefSeq" id="WP_184816512.1">
    <property type="nucleotide sequence ID" value="NZ_JACHJQ010000014.1"/>
</dbReference>
<keyword evidence="3" id="KW-1185">Reference proteome</keyword>
<feature type="domain" description="VOC" evidence="1">
    <location>
        <begin position="5"/>
        <end position="124"/>
    </location>
</feature>
<reference evidence="2 3" key="1">
    <citation type="submission" date="2020-08" db="EMBL/GenBank/DDBJ databases">
        <title>Genomic Encyclopedia of Type Strains, Phase III (KMG-III): the genomes of soil and plant-associated and newly described type strains.</title>
        <authorList>
            <person name="Whitman W."/>
        </authorList>
    </citation>
    <scope>NUCLEOTIDE SEQUENCE [LARGE SCALE GENOMIC DNA]</scope>
    <source>
        <strain evidence="2 3">CECT 8960</strain>
    </source>
</reference>
<dbReference type="InterPro" id="IPR029068">
    <property type="entry name" value="Glyas_Bleomycin-R_OHBP_Dase"/>
</dbReference>
<protein>
    <submittedName>
        <fullName evidence="2">Putative enzyme related to lactoylglutathione lyase</fullName>
    </submittedName>
</protein>
<dbReference type="AlphaFoldDB" id="A0A7W7VJD2"/>
<proteinExistence type="predicted"/>
<dbReference type="Proteomes" id="UP000520767">
    <property type="component" value="Unassembled WGS sequence"/>
</dbReference>
<evidence type="ECO:0000313" key="3">
    <source>
        <dbReference type="Proteomes" id="UP000520767"/>
    </source>
</evidence>
<evidence type="ECO:0000259" key="1">
    <source>
        <dbReference type="PROSITE" id="PS51819"/>
    </source>
</evidence>
<organism evidence="2 3">
    <name type="scientific">Actinophytocola algeriensis</name>
    <dbReference type="NCBI Taxonomy" id="1768010"/>
    <lineage>
        <taxon>Bacteria</taxon>
        <taxon>Bacillati</taxon>
        <taxon>Actinomycetota</taxon>
        <taxon>Actinomycetes</taxon>
        <taxon>Pseudonocardiales</taxon>
        <taxon>Pseudonocardiaceae</taxon>
    </lineage>
</organism>
<accession>A0A7W7VJD2</accession>
<name>A0A7W7VJD2_9PSEU</name>
<dbReference type="SUPFAM" id="SSF54593">
    <property type="entry name" value="Glyoxalase/Bleomycin resistance protein/Dihydroxybiphenyl dioxygenase"/>
    <property type="match status" value="1"/>
</dbReference>
<gene>
    <name evidence="2" type="ORF">FHR82_008794</name>
</gene>
<comment type="caution">
    <text evidence="2">The sequence shown here is derived from an EMBL/GenBank/DDBJ whole genome shotgun (WGS) entry which is preliminary data.</text>
</comment>
<dbReference type="Gene3D" id="3.10.180.10">
    <property type="entry name" value="2,3-Dihydroxybiphenyl 1,2-Dioxygenase, domain 1"/>
    <property type="match status" value="1"/>
</dbReference>
<sequence>MLTKAPTTTMLPVSDMDRAVRFYGGTLGLEERATTPDGGHVFAAGSDAIGLLPAEPGAQSGHTVLSFEVTDIEAEIRDLEGRGVTFADYDTADLKTVGHIADMGGERAAWFADSEGNILCLHQPA</sequence>
<dbReference type="EMBL" id="JACHJQ010000014">
    <property type="protein sequence ID" value="MBB4912522.1"/>
    <property type="molecule type" value="Genomic_DNA"/>
</dbReference>